<evidence type="ECO:0000256" key="1">
    <source>
        <dbReference type="ARBA" id="ARBA00003273"/>
    </source>
</evidence>
<feature type="transmembrane region" description="Helical" evidence="9">
    <location>
        <begin position="465"/>
        <end position="482"/>
    </location>
</feature>
<evidence type="ECO:0000256" key="5">
    <source>
        <dbReference type="ARBA" id="ARBA00022554"/>
    </source>
</evidence>
<proteinExistence type="inferred from homology"/>
<dbReference type="InterPro" id="IPR007484">
    <property type="entry name" value="Peptidase_M28"/>
</dbReference>
<dbReference type="PANTHER" id="PTHR12147">
    <property type="entry name" value="METALLOPEPTIDASE M28 FAMILY MEMBER"/>
    <property type="match status" value="1"/>
</dbReference>
<comment type="subcellular location">
    <subcellularLocation>
        <location evidence="2">Vacuole membrane</location>
        <topology evidence="2">Multi-pass membrane protein</topology>
    </subcellularLocation>
</comment>
<evidence type="ECO:0000256" key="7">
    <source>
        <dbReference type="ARBA" id="ARBA00023180"/>
    </source>
</evidence>
<sequence>MPRTVGPVTAPRGAVPGVISLVLLALLAWGAIAAVTPPAPAPSDAPAENFSAERARVHQERISTAPHPTGSAAAAQVRQYIVNRLGAAGIDTRVQDAIGSTDVLGGVSFARVRNVIARLPGSGGSGTLFLVAHYDSATISHGAGDDGAGVATLLETARALRAGAALRNDVVLVFTDAEEACLCGAEAFVKQDPAAARGGLVLNFESRGSSGPAIMFETSRGNADLVAAYAKAAPRPVATSFAAAVYRLLPNDTDFSPFRDDGRFAGLNTAYIDGSATYHQPQDDVGHQSAASLQHLGDGGLATTRALGNADIAALTEPSGADATYFPVLGRLVRYPGGFVWPIAILALLAVGAAAVVLVRHGLITAARLAACIAWGLVLLLGVVAVTFVLWRGLLLAQPGYGQFADPWAPGWYRAAVVALVFTTVLGWLALLRRRFGVEALTVGALIWAAVLGVVAAALVPGGSYLLALPALLGALAVLAGVRTRWRLPAQVVAGAGTVLILAPTAAIFFPATGVRVAAPSAVFVVIIAIVLLPLLDTLFPAAEGSRRLVRAAPALATTLVAAVAIGGGLAANRPSAAHPVPVALRYLLDADTGKAYWARPSGDPTGWSDPLVGRREDLATSFPMLTSRGNSMARVGDAPVAALAPADVRVVSERVENGNRLLQLRITSGRGARVLQLTRVDGVVLAATAHGRAVPIDGSFDLRFHGLPAEGLDVDLTVKGTARLRLRVEDATDGIAALPGFLPRPEGVSALGGHTAEMAIVARTVTL</sequence>
<dbReference type="Gene3D" id="3.40.630.10">
    <property type="entry name" value="Zn peptidases"/>
    <property type="match status" value="1"/>
</dbReference>
<gene>
    <name evidence="11" type="ORF">FK268_10660</name>
</gene>
<feature type="transmembrane region" description="Helical" evidence="9">
    <location>
        <begin position="339"/>
        <end position="359"/>
    </location>
</feature>
<comment type="function">
    <text evidence="1">May be involved in vacuolar sorting and osmoregulation.</text>
</comment>
<dbReference type="RefSeq" id="WP_146433846.1">
    <property type="nucleotide sequence ID" value="NZ_VIGV01000003.1"/>
</dbReference>
<evidence type="ECO:0000313" key="11">
    <source>
        <dbReference type="EMBL" id="TWS24083.1"/>
    </source>
</evidence>
<reference evidence="11 12" key="1">
    <citation type="submission" date="2019-06" db="EMBL/GenBank/DDBJ databases">
        <authorList>
            <person name="Teng J.L.L."/>
            <person name="Lee H.H."/>
            <person name="Lau S.K.P."/>
            <person name="Woo P.C.Y."/>
        </authorList>
    </citation>
    <scope>NUCLEOTIDE SEQUENCE [LARGE SCALE GENOMIC DNA]</scope>
    <source>
        <strain evidence="11 12">HKU70</strain>
    </source>
</reference>
<comment type="caution">
    <text evidence="11">The sequence shown here is derived from an EMBL/GenBank/DDBJ whole genome shotgun (WGS) entry which is preliminary data.</text>
</comment>
<feature type="transmembrane region" description="Helical" evidence="9">
    <location>
        <begin position="366"/>
        <end position="391"/>
    </location>
</feature>
<dbReference type="PANTHER" id="PTHR12147:SF58">
    <property type="entry name" value="VACUOLAR MEMBRANE PROTEASE"/>
    <property type="match status" value="1"/>
</dbReference>
<dbReference type="InterPro" id="IPR045175">
    <property type="entry name" value="M28_fam"/>
</dbReference>
<evidence type="ECO:0000256" key="9">
    <source>
        <dbReference type="SAM" id="Phobius"/>
    </source>
</evidence>
<comment type="similarity">
    <text evidence="3">Belongs to the peptidase M28 family.</text>
</comment>
<dbReference type="OrthoDB" id="9778250at2"/>
<feature type="transmembrane region" description="Helical" evidence="9">
    <location>
        <begin position="552"/>
        <end position="572"/>
    </location>
</feature>
<dbReference type="GO" id="GO:0006508">
    <property type="term" value="P:proteolysis"/>
    <property type="evidence" value="ECO:0007669"/>
    <property type="project" value="InterPro"/>
</dbReference>
<accession>A0A5C5RNN0</accession>
<evidence type="ECO:0000259" key="10">
    <source>
        <dbReference type="Pfam" id="PF04389"/>
    </source>
</evidence>
<feature type="transmembrane region" description="Helical" evidence="9">
    <location>
        <begin position="518"/>
        <end position="540"/>
    </location>
</feature>
<evidence type="ECO:0000256" key="8">
    <source>
        <dbReference type="ARBA" id="ARBA00031512"/>
    </source>
</evidence>
<protein>
    <recommendedName>
        <fullName evidence="4">Vacuolar membrane protease</fullName>
    </recommendedName>
    <alternativeName>
        <fullName evidence="8">FXNA-related family protease 1</fullName>
    </alternativeName>
</protein>
<dbReference type="GO" id="GO:0008235">
    <property type="term" value="F:metalloexopeptidase activity"/>
    <property type="evidence" value="ECO:0007669"/>
    <property type="project" value="InterPro"/>
</dbReference>
<evidence type="ECO:0000256" key="6">
    <source>
        <dbReference type="ARBA" id="ARBA00022989"/>
    </source>
</evidence>
<keyword evidence="5" id="KW-0926">Vacuole</keyword>
<name>A0A5C5RNN0_9ACTN</name>
<keyword evidence="12" id="KW-1185">Reference proteome</keyword>
<dbReference type="SUPFAM" id="SSF53187">
    <property type="entry name" value="Zn-dependent exopeptidases"/>
    <property type="match status" value="1"/>
</dbReference>
<evidence type="ECO:0000256" key="3">
    <source>
        <dbReference type="ARBA" id="ARBA00010918"/>
    </source>
</evidence>
<evidence type="ECO:0000256" key="2">
    <source>
        <dbReference type="ARBA" id="ARBA00004128"/>
    </source>
</evidence>
<organism evidence="11 12">
    <name type="scientific">Tsukamurella sputi</name>
    <dbReference type="NCBI Taxonomy" id="2591848"/>
    <lineage>
        <taxon>Bacteria</taxon>
        <taxon>Bacillati</taxon>
        <taxon>Actinomycetota</taxon>
        <taxon>Actinomycetes</taxon>
        <taxon>Mycobacteriales</taxon>
        <taxon>Tsukamurellaceae</taxon>
        <taxon>Tsukamurella</taxon>
    </lineage>
</organism>
<feature type="transmembrane region" description="Helical" evidence="9">
    <location>
        <begin position="411"/>
        <end position="431"/>
    </location>
</feature>
<keyword evidence="9" id="KW-0472">Membrane</keyword>
<keyword evidence="7" id="KW-0325">Glycoprotein</keyword>
<feature type="transmembrane region" description="Helical" evidence="9">
    <location>
        <begin position="438"/>
        <end position="459"/>
    </location>
</feature>
<dbReference type="Pfam" id="PF04389">
    <property type="entry name" value="Peptidase_M28"/>
    <property type="match status" value="1"/>
</dbReference>
<feature type="transmembrane region" description="Helical" evidence="9">
    <location>
        <begin position="494"/>
        <end position="512"/>
    </location>
</feature>
<feature type="domain" description="Peptidase M28" evidence="10">
    <location>
        <begin position="114"/>
        <end position="299"/>
    </location>
</feature>
<dbReference type="Proteomes" id="UP000319792">
    <property type="component" value="Unassembled WGS sequence"/>
</dbReference>
<keyword evidence="6 9" id="KW-1133">Transmembrane helix</keyword>
<dbReference type="GO" id="GO:0005774">
    <property type="term" value="C:vacuolar membrane"/>
    <property type="evidence" value="ECO:0007669"/>
    <property type="project" value="UniProtKB-SubCell"/>
</dbReference>
<dbReference type="EMBL" id="VIGV01000003">
    <property type="protein sequence ID" value="TWS24083.1"/>
    <property type="molecule type" value="Genomic_DNA"/>
</dbReference>
<reference evidence="11 12" key="2">
    <citation type="submission" date="2019-08" db="EMBL/GenBank/DDBJ databases">
        <title>Tsukamurella conjunctivitidis sp. nov., Tsukamurella assacharolytica sp. nov. and Tsukamurella sputae sp. nov. isolated from patients with conjunctivitis, bacteraemia (lymphoma) and respiratory infection (sputum) in Hong Kong.</title>
        <authorList>
            <person name="Fok K.M.N."/>
            <person name="Fong J.Y.H."/>
        </authorList>
    </citation>
    <scope>NUCLEOTIDE SEQUENCE [LARGE SCALE GENOMIC DNA]</scope>
    <source>
        <strain evidence="11 12">HKU70</strain>
    </source>
</reference>
<evidence type="ECO:0000256" key="4">
    <source>
        <dbReference type="ARBA" id="ARBA00017435"/>
    </source>
</evidence>
<dbReference type="AlphaFoldDB" id="A0A5C5RNN0"/>
<keyword evidence="9" id="KW-0812">Transmembrane</keyword>
<evidence type="ECO:0000313" key="12">
    <source>
        <dbReference type="Proteomes" id="UP000319792"/>
    </source>
</evidence>